<reference evidence="3" key="1">
    <citation type="submission" date="2021-01" db="EMBL/GenBank/DDBJ databases">
        <title>Description of Breznakiella homolactica.</title>
        <authorList>
            <person name="Song Y."/>
            <person name="Brune A."/>
        </authorList>
    </citation>
    <scope>NUCLEOTIDE SEQUENCE</scope>
    <source>
        <strain evidence="3">RmG30</strain>
    </source>
</reference>
<dbReference type="SUPFAM" id="SSF111369">
    <property type="entry name" value="HlyD-like secretion proteins"/>
    <property type="match status" value="1"/>
</dbReference>
<organism evidence="3 4">
    <name type="scientific">Breznakiella homolactica</name>
    <dbReference type="NCBI Taxonomy" id="2798577"/>
    <lineage>
        <taxon>Bacteria</taxon>
        <taxon>Pseudomonadati</taxon>
        <taxon>Spirochaetota</taxon>
        <taxon>Spirochaetia</taxon>
        <taxon>Spirochaetales</taxon>
        <taxon>Breznakiellaceae</taxon>
        <taxon>Breznakiella</taxon>
    </lineage>
</organism>
<evidence type="ECO:0000256" key="1">
    <source>
        <dbReference type="ARBA" id="ARBA00009477"/>
    </source>
</evidence>
<comment type="similarity">
    <text evidence="1">Belongs to the membrane fusion protein (MFP) (TC 8.A.1) family.</text>
</comment>
<protein>
    <submittedName>
        <fullName evidence="3">Efflux RND transporter periplasmic adaptor subunit</fullName>
    </submittedName>
</protein>
<dbReference type="GO" id="GO:1990281">
    <property type="term" value="C:efflux pump complex"/>
    <property type="evidence" value="ECO:0007669"/>
    <property type="project" value="TreeGrafter"/>
</dbReference>
<name>A0A7T7XLK4_9SPIR</name>
<dbReference type="PANTHER" id="PTHR30469:SF15">
    <property type="entry name" value="HLYD FAMILY OF SECRETION PROTEINS"/>
    <property type="match status" value="1"/>
</dbReference>
<dbReference type="Proteomes" id="UP000595917">
    <property type="component" value="Chromosome"/>
</dbReference>
<dbReference type="GO" id="GO:0015562">
    <property type="term" value="F:efflux transmembrane transporter activity"/>
    <property type="evidence" value="ECO:0007669"/>
    <property type="project" value="TreeGrafter"/>
</dbReference>
<evidence type="ECO:0000313" key="4">
    <source>
        <dbReference type="Proteomes" id="UP000595917"/>
    </source>
</evidence>
<dbReference type="Gene3D" id="2.40.50.100">
    <property type="match status" value="1"/>
</dbReference>
<sequence length="351" mass="37904">MKQNMYAAAVLIVVLLISGCSETKEASGQNTAGIQQAGIPAGTAVQVRMISPEDFSVYLKYPSTVYSQSESTAYAFTSDVVRNISVTVGDQVEQDQVVLSLSPDNQAYRQAAVAWENAKSAYERNRILFANGDISRQNFDSIATQYELARANFTAARDMVYIKAPISGTITQLNVHPSANVNPGTPLFTVSGKNGYEARFYVGADEIERVRPGARVFIDDGRMLSIEGRITQISLAMDGTKQAFPVTASFDMNSRKLASGMGVDIAVETYRNEKAIVVSKGELTRTEEGYQAYVSQGRETAPVPVELGHVQGLKYEVIQGLEYGDLLVCEGSQNLASAGTQTSGLAMAKAK</sequence>
<proteinExistence type="inferred from homology"/>
<evidence type="ECO:0000256" key="2">
    <source>
        <dbReference type="SAM" id="SignalP"/>
    </source>
</evidence>
<keyword evidence="2" id="KW-0732">Signal</keyword>
<evidence type="ECO:0000313" key="3">
    <source>
        <dbReference type="EMBL" id="QQO08517.1"/>
    </source>
</evidence>
<dbReference type="Gene3D" id="2.40.420.20">
    <property type="match status" value="1"/>
</dbReference>
<dbReference type="NCBIfam" id="TIGR01730">
    <property type="entry name" value="RND_mfp"/>
    <property type="match status" value="1"/>
</dbReference>
<feature type="signal peptide" evidence="2">
    <location>
        <begin position="1"/>
        <end position="26"/>
    </location>
</feature>
<dbReference type="InterPro" id="IPR006143">
    <property type="entry name" value="RND_pump_MFP"/>
</dbReference>
<gene>
    <name evidence="3" type="ORF">JFL75_16505</name>
</gene>
<dbReference type="PANTHER" id="PTHR30469">
    <property type="entry name" value="MULTIDRUG RESISTANCE PROTEIN MDTA"/>
    <property type="match status" value="1"/>
</dbReference>
<feature type="chain" id="PRO_5030556073" evidence="2">
    <location>
        <begin position="27"/>
        <end position="351"/>
    </location>
</feature>
<dbReference type="EMBL" id="CP067089">
    <property type="protein sequence ID" value="QQO08517.1"/>
    <property type="molecule type" value="Genomic_DNA"/>
</dbReference>
<dbReference type="AlphaFoldDB" id="A0A7T7XLK4"/>
<accession>A0A7T7XLK4</accession>
<keyword evidence="4" id="KW-1185">Reference proteome</keyword>
<dbReference type="Gene3D" id="1.10.287.470">
    <property type="entry name" value="Helix hairpin bin"/>
    <property type="match status" value="1"/>
</dbReference>
<dbReference type="RefSeq" id="WP_215625823.1">
    <property type="nucleotide sequence ID" value="NZ_CP067089.2"/>
</dbReference>
<dbReference type="KEGG" id="bhc:JFL75_16505"/>
<dbReference type="PROSITE" id="PS51257">
    <property type="entry name" value="PROKAR_LIPOPROTEIN"/>
    <property type="match status" value="1"/>
</dbReference>